<evidence type="ECO:0000313" key="3">
    <source>
        <dbReference type="Proteomes" id="UP000242287"/>
    </source>
</evidence>
<accession>A0A2A9NB03</accession>
<protein>
    <recommendedName>
        <fullName evidence="4">Cell wall galactomannoprotein</fullName>
    </recommendedName>
</protein>
<evidence type="ECO:0000313" key="2">
    <source>
        <dbReference type="EMBL" id="PFH46494.1"/>
    </source>
</evidence>
<dbReference type="OrthoDB" id="3485059at2759"/>
<keyword evidence="3" id="KW-1185">Reference proteome</keyword>
<dbReference type="Pfam" id="PF12296">
    <property type="entry name" value="HsbA"/>
    <property type="match status" value="1"/>
</dbReference>
<gene>
    <name evidence="2" type="ORF">AMATHDRAFT_69743</name>
</gene>
<name>A0A2A9NB03_9AGAR</name>
<sequence length="180" mass="19110">MRFISGLYFLFALTATIGVSNPVKRDFVALETDITDIADKTRALDAALTSFPSADPSEAIVQALGIHNSAVSLIDALNHAAGDCDAPLTEAQETIILGQLQDLEPVIEHALDEVVQKKADFEAIGISGLTALIHQDLVDLQNGVRTFCSALMAVLPGDAVITFCDEVIPLFDGPIQAYAS</sequence>
<proteinExistence type="predicted"/>
<dbReference type="AlphaFoldDB" id="A0A2A9NB03"/>
<feature type="chain" id="PRO_5013196767" description="Cell wall galactomannoprotein" evidence="1">
    <location>
        <begin position="19"/>
        <end position="180"/>
    </location>
</feature>
<dbReference type="InterPro" id="IPR021054">
    <property type="entry name" value="Cell_wall_mannoprotein_1"/>
</dbReference>
<dbReference type="GO" id="GO:0005576">
    <property type="term" value="C:extracellular region"/>
    <property type="evidence" value="ECO:0007669"/>
    <property type="project" value="TreeGrafter"/>
</dbReference>
<dbReference type="PANTHER" id="PTHR38123:SF6">
    <property type="entry name" value="CELL WALL SERINE-THREONINE-RICH GALACTOMANNOPROTEIN MP1 (AFU_ORTHOLOGUE AFUA_4G03240)"/>
    <property type="match status" value="1"/>
</dbReference>
<reference evidence="2 3" key="1">
    <citation type="submission" date="2014-02" db="EMBL/GenBank/DDBJ databases">
        <title>Transposable element dynamics among asymbiotic and ectomycorrhizal Amanita fungi.</title>
        <authorList>
            <consortium name="DOE Joint Genome Institute"/>
            <person name="Hess J."/>
            <person name="Skrede I."/>
            <person name="Wolfe B."/>
            <person name="LaButti K."/>
            <person name="Ohm R.A."/>
            <person name="Grigoriev I.V."/>
            <person name="Pringle A."/>
        </authorList>
    </citation>
    <scope>NUCLEOTIDE SEQUENCE [LARGE SCALE GENOMIC DNA]</scope>
    <source>
        <strain evidence="2 3">SKay4041</strain>
    </source>
</reference>
<dbReference type="Gene3D" id="1.20.1280.140">
    <property type="match status" value="1"/>
</dbReference>
<keyword evidence="1" id="KW-0732">Signal</keyword>
<feature type="signal peptide" evidence="1">
    <location>
        <begin position="1"/>
        <end position="18"/>
    </location>
</feature>
<evidence type="ECO:0008006" key="4">
    <source>
        <dbReference type="Google" id="ProtNLM"/>
    </source>
</evidence>
<dbReference type="PANTHER" id="PTHR38123">
    <property type="entry name" value="CELL WALL SERINE-THREONINE-RICH GALACTOMANNOPROTEIN MP1 (AFU_ORTHOLOGUE AFUA_4G03240)"/>
    <property type="match status" value="1"/>
</dbReference>
<organism evidence="2 3">
    <name type="scientific">Amanita thiersii Skay4041</name>
    <dbReference type="NCBI Taxonomy" id="703135"/>
    <lineage>
        <taxon>Eukaryota</taxon>
        <taxon>Fungi</taxon>
        <taxon>Dikarya</taxon>
        <taxon>Basidiomycota</taxon>
        <taxon>Agaricomycotina</taxon>
        <taxon>Agaricomycetes</taxon>
        <taxon>Agaricomycetidae</taxon>
        <taxon>Agaricales</taxon>
        <taxon>Pluteineae</taxon>
        <taxon>Amanitaceae</taxon>
        <taxon>Amanita</taxon>
    </lineage>
</organism>
<evidence type="ECO:0000256" key="1">
    <source>
        <dbReference type="SAM" id="SignalP"/>
    </source>
</evidence>
<dbReference type="Proteomes" id="UP000242287">
    <property type="component" value="Unassembled WGS sequence"/>
</dbReference>
<dbReference type="EMBL" id="KZ302186">
    <property type="protein sequence ID" value="PFH46494.1"/>
    <property type="molecule type" value="Genomic_DNA"/>
</dbReference>